<evidence type="ECO:0000313" key="5">
    <source>
        <dbReference type="Proteomes" id="UP000663852"/>
    </source>
</evidence>
<dbReference type="InterPro" id="IPR001810">
    <property type="entry name" value="F-box_dom"/>
</dbReference>
<dbReference type="InterPro" id="IPR036047">
    <property type="entry name" value="F-box-like_dom_sf"/>
</dbReference>
<comment type="caution">
    <text evidence="3">The sequence shown here is derived from an EMBL/GenBank/DDBJ whole genome shotgun (WGS) entry which is preliminary data.</text>
</comment>
<accession>A0A815EH11</accession>
<evidence type="ECO:0000313" key="3">
    <source>
        <dbReference type="EMBL" id="CAF1314664.1"/>
    </source>
</evidence>
<dbReference type="SUPFAM" id="SSF81383">
    <property type="entry name" value="F-box domain"/>
    <property type="match status" value="1"/>
</dbReference>
<organism evidence="3 5">
    <name type="scientific">Adineta ricciae</name>
    <name type="common">Rotifer</name>
    <dbReference type="NCBI Taxonomy" id="249248"/>
    <lineage>
        <taxon>Eukaryota</taxon>
        <taxon>Metazoa</taxon>
        <taxon>Spiralia</taxon>
        <taxon>Gnathifera</taxon>
        <taxon>Rotifera</taxon>
        <taxon>Eurotatoria</taxon>
        <taxon>Bdelloidea</taxon>
        <taxon>Adinetida</taxon>
        <taxon>Adinetidae</taxon>
        <taxon>Adineta</taxon>
    </lineage>
</organism>
<feature type="domain" description="F-box" evidence="1">
    <location>
        <begin position="3"/>
        <end position="50"/>
    </location>
</feature>
<name>A0A815EH11_ADIRI</name>
<dbReference type="PROSITE" id="PS50181">
    <property type="entry name" value="FBOX"/>
    <property type="match status" value="1"/>
</dbReference>
<evidence type="ECO:0000313" key="2">
    <source>
        <dbReference type="EMBL" id="CAF1233594.1"/>
    </source>
</evidence>
<dbReference type="EMBL" id="CAJNOR010002007">
    <property type="protein sequence ID" value="CAF1233594.1"/>
    <property type="molecule type" value="Genomic_DNA"/>
</dbReference>
<dbReference type="Proteomes" id="UP000663852">
    <property type="component" value="Unassembled WGS sequence"/>
</dbReference>
<evidence type="ECO:0000313" key="4">
    <source>
        <dbReference type="Proteomes" id="UP000663828"/>
    </source>
</evidence>
<protein>
    <recommendedName>
        <fullName evidence="1">F-box domain-containing protein</fullName>
    </recommendedName>
</protein>
<dbReference type="EMBL" id="CAJNOJ010000229">
    <property type="protein sequence ID" value="CAF1314664.1"/>
    <property type="molecule type" value="Genomic_DNA"/>
</dbReference>
<dbReference type="AlphaFoldDB" id="A0A815EH11"/>
<keyword evidence="4" id="KW-1185">Reference proteome</keyword>
<reference evidence="3" key="1">
    <citation type="submission" date="2021-02" db="EMBL/GenBank/DDBJ databases">
        <authorList>
            <person name="Nowell W R."/>
        </authorList>
    </citation>
    <scope>NUCLEOTIDE SEQUENCE</scope>
</reference>
<evidence type="ECO:0000259" key="1">
    <source>
        <dbReference type="PROSITE" id="PS50181"/>
    </source>
</evidence>
<dbReference type="Gene3D" id="3.80.10.10">
    <property type="entry name" value="Ribonuclease Inhibitor"/>
    <property type="match status" value="1"/>
</dbReference>
<sequence length="554" mass="64742">MSLSPLLILPPEVIHHIIDYLDYEDILWSLRYVCRDLKEKIESYNRYRLDYRCIPNVKFKKICSLIRPENVISLILADDDAISSGVFLTQFNIKDFTRLYSLTLIRIREKHLIEFLQHLSPSTKYLSIEHQDSLTLSHETIELHSSILTKVRLSQLHMVTSNFIIINMRWPADYAIQNLALRRCSCKQYLNLLRCLPNLHTLELLDFSTNDFADTFPFDLTLASFSHVKSLTITSNMMLMEMIRLVISLTRSIHYLKLSSLTRVLNIQNSIFDGSQWANFIETNLSELDKFEFLFQTFHTTCSGEALKQKLQTFVTPFQTSFWREHKHWFVNCTCIKGELIELYSIPLCQSNHVHDSKDNLISCSTLVMTPENETAMMDNVSHLSLALTDIPIAISSAQTARTHEALYRRTTHLRLRLNSADYKRRIWHLSSLVDMAYLRQISLSSKLDKDSNVRINYTVDALLKQTVNIRKLQISFGYRHQYDQILINVFPSTLLDKIIYVVFNTGSECRIDFILDRHRCSTNARAESLYNLDEASVSLVDWLKVNNREYYIY</sequence>
<dbReference type="Proteomes" id="UP000663828">
    <property type="component" value="Unassembled WGS sequence"/>
</dbReference>
<proteinExistence type="predicted"/>
<dbReference type="Pfam" id="PF00646">
    <property type="entry name" value="F-box"/>
    <property type="match status" value="1"/>
</dbReference>
<dbReference type="InterPro" id="IPR032675">
    <property type="entry name" value="LRR_dom_sf"/>
</dbReference>
<gene>
    <name evidence="3" type="ORF">EDS130_LOCUS31336</name>
    <name evidence="2" type="ORF">XAT740_LOCUS25356</name>
</gene>